<evidence type="ECO:0000313" key="1">
    <source>
        <dbReference type="EMBL" id="QNJ56710.1"/>
    </source>
</evidence>
<organism evidence="1 2">
    <name type="scientific">Mycobacterium phage Aziz</name>
    <dbReference type="NCBI Taxonomy" id="2762281"/>
    <lineage>
        <taxon>Viruses</taxon>
        <taxon>Duplodnaviria</taxon>
        <taxon>Heunggongvirae</taxon>
        <taxon>Uroviricota</taxon>
        <taxon>Caudoviricetes</taxon>
        <taxon>Vilmaviridae</taxon>
        <taxon>Mclasvirinae</taxon>
        <taxon>Reyvirus</taxon>
        <taxon>Reyvirus aziz</taxon>
    </lineage>
</organism>
<accession>A0A7G8LHI8</accession>
<dbReference type="KEGG" id="vg:63210270"/>
<reference evidence="2" key="2">
    <citation type="journal article" date="2021" name="Microbiol. Resour. Announc.">
        <title>Genome Sequences of Subcluster M2 Mycobacteriophages Estes and Aziz.</title>
        <authorList>
            <person name="Fitzgerald S.K."/>
            <person name="Johnson E.H."/>
            <person name="Storz S.H.R."/>
            <person name="Ballard C."/>
            <person name="Battaglia S."/>
            <person name="Boice M."/>
            <person name="Bramwell-Butcher J."/>
            <person name="Dedinsky M."/>
            <person name="DeKlotz J."/>
            <person name="Diaz I."/>
            <person name="Engley A."/>
            <person name="Ernst L."/>
            <person name="Gonzales E."/>
            <person name="Groscost A."/>
            <person name="Grosser P."/>
            <person name="Haider A."/>
            <person name="Harrison M."/>
            <person name="Husler K."/>
            <person name="Lau J."/>
            <person name="Monlux M."/>
            <person name="Paratore J."/>
            <person name="Ruesch T."/>
            <person name="Schlesinger M."/>
            <person name="Scholes A."/>
            <person name="Poxleitner M.K."/>
            <person name="Anders K.R."/>
        </authorList>
    </citation>
    <scope>NUCLEOTIDE SEQUENCE [LARGE SCALE GENOMIC DNA]</scope>
</reference>
<protein>
    <recommendedName>
        <fullName evidence="3">Lipoprotein</fullName>
    </recommendedName>
</protein>
<evidence type="ECO:0000313" key="2">
    <source>
        <dbReference type="Proteomes" id="UP000515890"/>
    </source>
</evidence>
<keyword evidence="2" id="KW-1185">Reference proteome</keyword>
<evidence type="ECO:0008006" key="3">
    <source>
        <dbReference type="Google" id="ProtNLM"/>
    </source>
</evidence>
<reference evidence="1 2" key="1">
    <citation type="submission" date="2020-06" db="EMBL/GenBank/DDBJ databases">
        <authorList>
            <person name="Ruesch T."/>
            <person name="Stepniewski C."/>
            <person name="Ballard C."/>
            <person name="Battaglia S."/>
            <person name="Diaz I."/>
            <person name="Engley A."/>
            <person name="Erickson A."/>
            <person name="Ernst L."/>
            <person name="Gonzales E."/>
            <person name="Haider A."/>
            <person name="Harrison M."/>
            <person name="Moore J."/>
            <person name="Paratore J."/>
            <person name="Rafanan A."/>
            <person name="Storz S."/>
            <person name="Poxleitner M.K."/>
            <person name="Anders K.R."/>
            <person name="Garlena R.A."/>
            <person name="Russell D.A."/>
            <person name="Pope W.H."/>
            <person name="Jacobs-Sera D."/>
            <person name="Hatfull G.F."/>
        </authorList>
    </citation>
    <scope>NUCLEOTIDE SEQUENCE [LARGE SCALE GENOMIC DNA]</scope>
</reference>
<dbReference type="EMBL" id="MT658802">
    <property type="protein sequence ID" value="QNJ56710.1"/>
    <property type="molecule type" value="Genomic_DNA"/>
</dbReference>
<sequence>MIKTILLGLAAMGVILGATACDPSTDGGGMDPSPATGGSGLVLTPKGGIGIDLGGGMTIDPTTGGIGFGVPLG</sequence>
<dbReference type="RefSeq" id="YP_010013655.1">
    <property type="nucleotide sequence ID" value="NC_053513.1"/>
</dbReference>
<proteinExistence type="predicted"/>
<dbReference type="PROSITE" id="PS51257">
    <property type="entry name" value="PROKAR_LIPOPROTEIN"/>
    <property type="match status" value="1"/>
</dbReference>
<dbReference type="Proteomes" id="UP000515890">
    <property type="component" value="Segment"/>
</dbReference>
<gene>
    <name evidence="1" type="primary">50</name>
    <name evidence="1" type="ORF">SEA_AZIZ_50</name>
</gene>
<name>A0A7G8LHI8_9CAUD</name>
<dbReference type="GeneID" id="63210270"/>